<dbReference type="OrthoDB" id="9003974at2"/>
<dbReference type="EMBL" id="SRMF01000001">
    <property type="protein sequence ID" value="TGG95028.1"/>
    <property type="molecule type" value="Genomic_DNA"/>
</dbReference>
<dbReference type="RefSeq" id="WP_135480352.1">
    <property type="nucleotide sequence ID" value="NZ_SRMF01000001.1"/>
</dbReference>
<proteinExistence type="predicted"/>
<gene>
    <name evidence="1" type="ORF">E4656_00960</name>
</gene>
<name>A0A4Z0WEH1_9GAMM</name>
<organism evidence="1 2">
    <name type="scientific">Natronospirillum operosum</name>
    <dbReference type="NCBI Taxonomy" id="2759953"/>
    <lineage>
        <taxon>Bacteria</taxon>
        <taxon>Pseudomonadati</taxon>
        <taxon>Pseudomonadota</taxon>
        <taxon>Gammaproteobacteria</taxon>
        <taxon>Oceanospirillales</taxon>
        <taxon>Natronospirillaceae</taxon>
        <taxon>Natronospirillum</taxon>
    </lineage>
</organism>
<reference evidence="1 2" key="1">
    <citation type="submission" date="2019-04" db="EMBL/GenBank/DDBJ databases">
        <title>Natronospirillum operosus gen. nov., sp. nov., a haloalkaliphilic satellite isolated from decaying biomass of laboratory culture of cyanobacterium Geitlerinema sp. and proposal of Natronospirillaceae fam. nov. and Saccharospirillaceae fam. nov.</title>
        <authorList>
            <person name="Kevbrin V."/>
            <person name="Boltyanskaya Y."/>
            <person name="Koziaeva V."/>
            <person name="Grouzdev D.S."/>
            <person name="Park M."/>
            <person name="Cho J."/>
        </authorList>
    </citation>
    <scope>NUCLEOTIDE SEQUENCE [LARGE SCALE GENOMIC DNA]</scope>
    <source>
        <strain evidence="1 2">G-116</strain>
    </source>
</reference>
<sequence>MGEIVFRDLRMVLLSDEGVHSLELAVASGHADFRVTIPLTEHDSAVIENDQERAALLQAALHHPFQLKETWLDESEQRLYLDVILHAPEADVEAFLTEKDHGRANGAISNMVRITCGKDPSRLRGGRWFGH</sequence>
<keyword evidence="2" id="KW-1185">Reference proteome</keyword>
<evidence type="ECO:0000313" key="1">
    <source>
        <dbReference type="EMBL" id="TGG95028.1"/>
    </source>
</evidence>
<dbReference type="AlphaFoldDB" id="A0A4Z0WEH1"/>
<protein>
    <submittedName>
        <fullName evidence="1">Uncharacterized protein</fullName>
    </submittedName>
</protein>
<evidence type="ECO:0000313" key="2">
    <source>
        <dbReference type="Proteomes" id="UP000297475"/>
    </source>
</evidence>
<dbReference type="Proteomes" id="UP000297475">
    <property type="component" value="Unassembled WGS sequence"/>
</dbReference>
<comment type="caution">
    <text evidence="1">The sequence shown here is derived from an EMBL/GenBank/DDBJ whole genome shotgun (WGS) entry which is preliminary data.</text>
</comment>
<accession>A0A4Z0WEH1</accession>